<feature type="chain" id="PRO_5041984964" evidence="1">
    <location>
        <begin position="19"/>
        <end position="412"/>
    </location>
</feature>
<name>A0AAD5DMB6_9CHLO</name>
<evidence type="ECO:0000313" key="3">
    <source>
        <dbReference type="Proteomes" id="UP001205105"/>
    </source>
</evidence>
<comment type="caution">
    <text evidence="2">The sequence shown here is derived from an EMBL/GenBank/DDBJ whole genome shotgun (WGS) entry which is preliminary data.</text>
</comment>
<feature type="signal peptide" evidence="1">
    <location>
        <begin position="1"/>
        <end position="18"/>
    </location>
</feature>
<sequence length="412" mass="41992">MVARLLLLLAAVLLAGAAAPPEAASTTAAGLARTRALLAALQKSSPTVAASTGSAATARALIAQLDALKPSGPTAAASGTAAVNMPPALVTSVARLLADAGTQAQLKALMGAGGPLASMAAPYSRAARCKAIRETTVSQAVKDCYCSATKPQPWPRCDALLHLELQAAATQSKCGDARALDLIMAATATGCTALSCSWAIDSIPLSIKLNLNGCAPTMGLSDTNADGRLGAGDTVKYCQKGSCTSLPFATAAKWEAAAPYFNAGLAGTVDVCLGFPALTAQLAKFGWTNPDGTWCPQTGVTASWYPLKRQVGLGGRLSAVILSQGVWADLSGKRPDPEPHAAVGPIARSINIANGKTNPACTTFGSLDAAWRCAPFCTWAAGQGQLTANLGWKILWMTNTVTKSLLNTPVVC</sequence>
<evidence type="ECO:0000256" key="1">
    <source>
        <dbReference type="SAM" id="SignalP"/>
    </source>
</evidence>
<dbReference type="EMBL" id="JADXDR010000080">
    <property type="protein sequence ID" value="KAI7840430.1"/>
    <property type="molecule type" value="Genomic_DNA"/>
</dbReference>
<accession>A0AAD5DMB6</accession>
<proteinExistence type="predicted"/>
<reference evidence="2" key="1">
    <citation type="submission" date="2020-11" db="EMBL/GenBank/DDBJ databases">
        <title>Chlorella ohadii genome sequencing and assembly.</title>
        <authorList>
            <person name="Murik O."/>
            <person name="Treves H."/>
            <person name="Kedem I."/>
            <person name="Shotland Y."/>
            <person name="Kaplan A."/>
        </authorList>
    </citation>
    <scope>NUCLEOTIDE SEQUENCE</scope>
    <source>
        <strain evidence="2">1</strain>
    </source>
</reference>
<keyword evidence="1" id="KW-0732">Signal</keyword>
<protein>
    <submittedName>
        <fullName evidence="2">Uncharacterized protein</fullName>
    </submittedName>
</protein>
<keyword evidence="3" id="KW-1185">Reference proteome</keyword>
<organism evidence="2 3">
    <name type="scientific">Chlorella ohadii</name>
    <dbReference type="NCBI Taxonomy" id="2649997"/>
    <lineage>
        <taxon>Eukaryota</taxon>
        <taxon>Viridiplantae</taxon>
        <taxon>Chlorophyta</taxon>
        <taxon>core chlorophytes</taxon>
        <taxon>Trebouxiophyceae</taxon>
        <taxon>Chlorellales</taxon>
        <taxon>Chlorellaceae</taxon>
        <taxon>Chlorella clade</taxon>
        <taxon>Chlorella</taxon>
    </lineage>
</organism>
<evidence type="ECO:0000313" key="2">
    <source>
        <dbReference type="EMBL" id="KAI7840430.1"/>
    </source>
</evidence>
<dbReference type="Proteomes" id="UP001205105">
    <property type="component" value="Unassembled WGS sequence"/>
</dbReference>
<gene>
    <name evidence="2" type="ORF">COHA_005860</name>
</gene>
<dbReference type="AlphaFoldDB" id="A0AAD5DMB6"/>